<evidence type="ECO:0000256" key="2">
    <source>
        <dbReference type="SAM" id="Phobius"/>
    </source>
</evidence>
<accession>A0A6A6NMB5</accession>
<protein>
    <submittedName>
        <fullName evidence="3">Uncharacterized protein</fullName>
    </submittedName>
</protein>
<evidence type="ECO:0000313" key="3">
    <source>
        <dbReference type="EMBL" id="KAF2452799.1"/>
    </source>
</evidence>
<dbReference type="Proteomes" id="UP000799766">
    <property type="component" value="Unassembled WGS sequence"/>
</dbReference>
<name>A0A6A6NMB5_9PEZI</name>
<feature type="transmembrane region" description="Helical" evidence="2">
    <location>
        <begin position="239"/>
        <end position="262"/>
    </location>
</feature>
<evidence type="ECO:0000313" key="4">
    <source>
        <dbReference type="Proteomes" id="UP000799766"/>
    </source>
</evidence>
<feature type="compositionally biased region" description="Low complexity" evidence="1">
    <location>
        <begin position="53"/>
        <end position="67"/>
    </location>
</feature>
<keyword evidence="4" id="KW-1185">Reference proteome</keyword>
<keyword evidence="2" id="KW-0472">Membrane</keyword>
<feature type="transmembrane region" description="Helical" evidence="2">
    <location>
        <begin position="282"/>
        <end position="308"/>
    </location>
</feature>
<evidence type="ECO:0000256" key="1">
    <source>
        <dbReference type="SAM" id="MobiDB-lite"/>
    </source>
</evidence>
<proteinExistence type="predicted"/>
<feature type="compositionally biased region" description="Polar residues" evidence="1">
    <location>
        <begin position="11"/>
        <end position="21"/>
    </location>
</feature>
<keyword evidence="2" id="KW-0812">Transmembrane</keyword>
<feature type="compositionally biased region" description="Low complexity" evidence="1">
    <location>
        <begin position="30"/>
        <end position="45"/>
    </location>
</feature>
<gene>
    <name evidence="3" type="ORF">BDY21DRAFT_424860</name>
</gene>
<dbReference type="AlphaFoldDB" id="A0A6A6NMB5"/>
<keyword evidence="2" id="KW-1133">Transmembrane helix</keyword>
<dbReference type="EMBL" id="MU001703">
    <property type="protein sequence ID" value="KAF2452799.1"/>
    <property type="molecule type" value="Genomic_DNA"/>
</dbReference>
<reference evidence="3" key="1">
    <citation type="journal article" date="2020" name="Stud. Mycol.">
        <title>101 Dothideomycetes genomes: a test case for predicting lifestyles and emergence of pathogens.</title>
        <authorList>
            <person name="Haridas S."/>
            <person name="Albert R."/>
            <person name="Binder M."/>
            <person name="Bloem J."/>
            <person name="Labutti K."/>
            <person name="Salamov A."/>
            <person name="Andreopoulos B."/>
            <person name="Baker S."/>
            <person name="Barry K."/>
            <person name="Bills G."/>
            <person name="Bluhm B."/>
            <person name="Cannon C."/>
            <person name="Castanera R."/>
            <person name="Culley D."/>
            <person name="Daum C."/>
            <person name="Ezra D."/>
            <person name="Gonzalez J."/>
            <person name="Henrissat B."/>
            <person name="Kuo A."/>
            <person name="Liang C."/>
            <person name="Lipzen A."/>
            <person name="Lutzoni F."/>
            <person name="Magnuson J."/>
            <person name="Mondo S."/>
            <person name="Nolan M."/>
            <person name="Ohm R."/>
            <person name="Pangilinan J."/>
            <person name="Park H.-J."/>
            <person name="Ramirez L."/>
            <person name="Alfaro M."/>
            <person name="Sun H."/>
            <person name="Tritt A."/>
            <person name="Yoshinaga Y."/>
            <person name="Zwiers L.-H."/>
            <person name="Turgeon B."/>
            <person name="Goodwin S."/>
            <person name="Spatafora J."/>
            <person name="Crous P."/>
            <person name="Grigoriev I."/>
        </authorList>
    </citation>
    <scope>NUCLEOTIDE SEQUENCE</scope>
    <source>
        <strain evidence="3">ATCC 16933</strain>
    </source>
</reference>
<sequence>MASEPAPGATKPTTNHAINTEPTPTPAAQPPRATSSPRPASPALSRTKRRPFPAHLAAGPGAAAPTGISSRGSAPPVHSTVLLPAAPIGLATSLRGPPSAALPNAARRARELRSRNARPRGELRGGWGFRAGEQALLPAGARGGARFGGRGAGCVRPARRSEDGVLSAARWCFGGRLPSLRITRSIRTSSDVSEERVHAGLRTPGIRNKRARVLGVGRLRGSTDVPGALPPSFGACGKVLICAATGSVWAMLTALVVVLVAVHAVANRRMDARFVVGSSPSIAFVAGLANTSWGVSYLVLIFVSDWLLRGRKSYRV</sequence>
<feature type="region of interest" description="Disordered" evidence="1">
    <location>
        <begin position="1"/>
        <end position="75"/>
    </location>
</feature>
<organism evidence="3 4">
    <name type="scientific">Lineolata rhizophorae</name>
    <dbReference type="NCBI Taxonomy" id="578093"/>
    <lineage>
        <taxon>Eukaryota</taxon>
        <taxon>Fungi</taxon>
        <taxon>Dikarya</taxon>
        <taxon>Ascomycota</taxon>
        <taxon>Pezizomycotina</taxon>
        <taxon>Dothideomycetes</taxon>
        <taxon>Dothideomycetes incertae sedis</taxon>
        <taxon>Lineolatales</taxon>
        <taxon>Lineolataceae</taxon>
        <taxon>Lineolata</taxon>
    </lineage>
</organism>